<dbReference type="RefSeq" id="WP_262687898.1">
    <property type="nucleotide sequence ID" value="NZ_JAOQIO010000113.1"/>
</dbReference>
<sequence>MNRSPLLVGSRLQLINQLVYFDEEKTNFLNHYFPENNHKRSAFERILSDYTSTLEKIVADLNEDRLNSVALIGSRLELRYVNDDWIESFTIVFPQHADPNHNLISFLSPMGIQLLMSQINETYQLAVPSGVISVKVEDIKYVNSGDIN</sequence>
<dbReference type="GO" id="GO:0003746">
    <property type="term" value="F:translation elongation factor activity"/>
    <property type="evidence" value="ECO:0007669"/>
    <property type="project" value="UniProtKB-KW"/>
</dbReference>
<feature type="domain" description="Transcription elongation factor GreA/GreB C-terminal" evidence="1">
    <location>
        <begin position="69"/>
        <end position="141"/>
    </location>
</feature>
<evidence type="ECO:0000313" key="3">
    <source>
        <dbReference type="Proteomes" id="UP001652445"/>
    </source>
</evidence>
<evidence type="ECO:0000259" key="1">
    <source>
        <dbReference type="Pfam" id="PF01272"/>
    </source>
</evidence>
<dbReference type="EMBL" id="JAOQIO010000113">
    <property type="protein sequence ID" value="MCU6797074.1"/>
    <property type="molecule type" value="Genomic_DNA"/>
</dbReference>
<dbReference type="Proteomes" id="UP001652445">
    <property type="component" value="Unassembled WGS sequence"/>
</dbReference>
<evidence type="ECO:0000313" key="2">
    <source>
        <dbReference type="EMBL" id="MCU6797074.1"/>
    </source>
</evidence>
<keyword evidence="2" id="KW-0251">Elongation factor</keyword>
<keyword evidence="2" id="KW-0648">Protein biosynthesis</keyword>
<organism evidence="2 3">
    <name type="scientific">Paenibacillus baimaensis</name>
    <dbReference type="NCBI Taxonomy" id="2982185"/>
    <lineage>
        <taxon>Bacteria</taxon>
        <taxon>Bacillati</taxon>
        <taxon>Bacillota</taxon>
        <taxon>Bacilli</taxon>
        <taxon>Bacillales</taxon>
        <taxon>Paenibacillaceae</taxon>
        <taxon>Paenibacillus</taxon>
    </lineage>
</organism>
<dbReference type="Pfam" id="PF01272">
    <property type="entry name" value="GreA_GreB"/>
    <property type="match status" value="1"/>
</dbReference>
<dbReference type="InterPro" id="IPR001437">
    <property type="entry name" value="Tscrpt_elong_fac_GreA/B_C"/>
</dbReference>
<dbReference type="SUPFAM" id="SSF54534">
    <property type="entry name" value="FKBP-like"/>
    <property type="match status" value="1"/>
</dbReference>
<proteinExistence type="predicted"/>
<name>A0ABT2UQY4_9BACL</name>
<protein>
    <submittedName>
        <fullName evidence="2">GreA/GreB family elongation factor</fullName>
    </submittedName>
</protein>
<dbReference type="Gene3D" id="3.10.50.30">
    <property type="entry name" value="Transcription elongation factor, GreA/GreB, C-terminal domain"/>
    <property type="match status" value="1"/>
</dbReference>
<reference evidence="2 3" key="1">
    <citation type="submission" date="2022-09" db="EMBL/GenBank/DDBJ databases">
        <authorList>
            <person name="Han X.L."/>
            <person name="Wang Q."/>
            <person name="Lu T."/>
        </authorList>
    </citation>
    <scope>NUCLEOTIDE SEQUENCE [LARGE SCALE GENOMIC DNA]</scope>
    <source>
        <strain evidence="2 3">WQ 127069</strain>
    </source>
</reference>
<comment type="caution">
    <text evidence="2">The sequence shown here is derived from an EMBL/GenBank/DDBJ whole genome shotgun (WGS) entry which is preliminary data.</text>
</comment>
<keyword evidence="3" id="KW-1185">Reference proteome</keyword>
<gene>
    <name evidence="2" type="ORF">OB236_33590</name>
</gene>
<accession>A0ABT2UQY4</accession>
<dbReference type="InterPro" id="IPR036953">
    <property type="entry name" value="GreA/GreB_C_sf"/>
</dbReference>